<comment type="caution">
    <text evidence="1">The sequence shown here is derived from an EMBL/GenBank/DDBJ whole genome shotgun (WGS) entry which is preliminary data.</text>
</comment>
<keyword evidence="2" id="KW-1185">Reference proteome</keyword>
<name>A0ABW3VBU9_9PSEU</name>
<dbReference type="EMBL" id="JBHTMB010000006">
    <property type="protein sequence ID" value="MFD1231788.1"/>
    <property type="molecule type" value="Genomic_DNA"/>
</dbReference>
<evidence type="ECO:0000313" key="2">
    <source>
        <dbReference type="Proteomes" id="UP001597182"/>
    </source>
</evidence>
<organism evidence="1 2">
    <name type="scientific">Pseudonocardia benzenivorans</name>
    <dbReference type="NCBI Taxonomy" id="228005"/>
    <lineage>
        <taxon>Bacteria</taxon>
        <taxon>Bacillati</taxon>
        <taxon>Actinomycetota</taxon>
        <taxon>Actinomycetes</taxon>
        <taxon>Pseudonocardiales</taxon>
        <taxon>Pseudonocardiaceae</taxon>
        <taxon>Pseudonocardia</taxon>
    </lineage>
</organism>
<sequence>MRDIPVNLGGYKLTVVEPPTPKMREDAKGQQVLVTDRDGATQFTVSLFAKLRVKAGERAPKGEEIKVTLGTDPGPDFGEDVRVELLDARVSPYQVESAGRVTSGLAWRAMGIKHAAPAPAPRNNGDK</sequence>
<evidence type="ECO:0000313" key="1">
    <source>
        <dbReference type="EMBL" id="MFD1231788.1"/>
    </source>
</evidence>
<reference evidence="2" key="1">
    <citation type="journal article" date="2019" name="Int. J. Syst. Evol. Microbiol.">
        <title>The Global Catalogue of Microorganisms (GCM) 10K type strain sequencing project: providing services to taxonomists for standard genome sequencing and annotation.</title>
        <authorList>
            <consortium name="The Broad Institute Genomics Platform"/>
            <consortium name="The Broad Institute Genome Sequencing Center for Infectious Disease"/>
            <person name="Wu L."/>
            <person name="Ma J."/>
        </authorList>
    </citation>
    <scope>NUCLEOTIDE SEQUENCE [LARGE SCALE GENOMIC DNA]</scope>
    <source>
        <strain evidence="2">CCUG 49018</strain>
    </source>
</reference>
<accession>A0ABW3VBU9</accession>
<proteinExistence type="predicted"/>
<gene>
    <name evidence="1" type="ORF">ACFQ34_00675</name>
</gene>
<protein>
    <submittedName>
        <fullName evidence="1">Uncharacterized protein</fullName>
    </submittedName>
</protein>
<dbReference type="Proteomes" id="UP001597182">
    <property type="component" value="Unassembled WGS sequence"/>
</dbReference>
<dbReference type="RefSeq" id="WP_296150962.1">
    <property type="nucleotide sequence ID" value="NZ_BAABKS010000080.1"/>
</dbReference>